<reference evidence="2 3" key="1">
    <citation type="submission" date="2020-08" db="EMBL/GenBank/DDBJ databases">
        <title>The isolate Caproiciproducens sp. 7D4C2 produces n-caproate at mildly acidic conditions from hexoses: genome and rBOX comparison with related strains and chain-elongating bacteria.</title>
        <authorList>
            <person name="Esquivel-Elizondo S."/>
            <person name="Bagci C."/>
            <person name="Temovska M."/>
            <person name="Jeon B.S."/>
            <person name="Bessarab I."/>
            <person name="Williams R.B.H."/>
            <person name="Huson D.H."/>
            <person name="Angenent L.T."/>
        </authorList>
    </citation>
    <scope>NUCLEOTIDE SEQUENCE [LARGE SCALE GENOMIC DNA]</scope>
    <source>
        <strain evidence="2 3">7D4C2</strain>
    </source>
</reference>
<name>A0A7G8T6W8_9FIRM</name>
<dbReference type="EMBL" id="CP060286">
    <property type="protein sequence ID" value="QNK39359.1"/>
    <property type="molecule type" value="Genomic_DNA"/>
</dbReference>
<organism evidence="2 3">
    <name type="scientific">Caproicibacter fermentans</name>
    <dbReference type="NCBI Taxonomy" id="2576756"/>
    <lineage>
        <taxon>Bacteria</taxon>
        <taxon>Bacillati</taxon>
        <taxon>Bacillota</taxon>
        <taxon>Clostridia</taxon>
        <taxon>Eubacteriales</taxon>
        <taxon>Acutalibacteraceae</taxon>
        <taxon>Caproicibacter</taxon>
    </lineage>
</organism>
<keyword evidence="1" id="KW-0812">Transmembrane</keyword>
<evidence type="ECO:0000256" key="1">
    <source>
        <dbReference type="SAM" id="Phobius"/>
    </source>
</evidence>
<dbReference type="KEGG" id="cfem:HCR03_11395"/>
<feature type="transmembrane region" description="Helical" evidence="1">
    <location>
        <begin position="126"/>
        <end position="149"/>
    </location>
</feature>
<dbReference type="AlphaFoldDB" id="A0A7G8T6W8"/>
<sequence>MRKDNVEQEYRKTKGAPFALGMASCLLFLLSAACVVPVASYFLGMLSVSPENAASWYRGLAAECLLNPGIFMLILFLGRRWEKRGRAVAEFWAAAGGFFMLSVLIHDGSLTWFFLPVRSAPVYGSYRAAVLLRFAGGALMTAACAVYLARLKKHGY</sequence>
<proteinExistence type="predicted"/>
<keyword evidence="1" id="KW-1133">Transmembrane helix</keyword>
<feature type="transmembrane region" description="Helical" evidence="1">
    <location>
        <begin position="20"/>
        <end position="44"/>
    </location>
</feature>
<dbReference type="Proteomes" id="UP000515909">
    <property type="component" value="Chromosome"/>
</dbReference>
<evidence type="ECO:0000313" key="2">
    <source>
        <dbReference type="EMBL" id="QNK39359.1"/>
    </source>
</evidence>
<feature type="transmembrane region" description="Helical" evidence="1">
    <location>
        <begin position="56"/>
        <end position="77"/>
    </location>
</feature>
<evidence type="ECO:0008006" key="4">
    <source>
        <dbReference type="Google" id="ProtNLM"/>
    </source>
</evidence>
<dbReference type="PROSITE" id="PS51257">
    <property type="entry name" value="PROKAR_LIPOPROTEIN"/>
    <property type="match status" value="1"/>
</dbReference>
<protein>
    <recommendedName>
        <fullName evidence="4">Lipoprotein</fullName>
    </recommendedName>
</protein>
<keyword evidence="1" id="KW-0472">Membrane</keyword>
<accession>A0A7G8T6W8</accession>
<dbReference type="RefSeq" id="WP_187034288.1">
    <property type="nucleotide sequence ID" value="NZ_CP060286.1"/>
</dbReference>
<feature type="transmembrane region" description="Helical" evidence="1">
    <location>
        <begin position="89"/>
        <end position="106"/>
    </location>
</feature>
<gene>
    <name evidence="2" type="ORF">HCR03_11395</name>
</gene>
<evidence type="ECO:0000313" key="3">
    <source>
        <dbReference type="Proteomes" id="UP000515909"/>
    </source>
</evidence>